<dbReference type="Proteomes" id="UP001206128">
    <property type="component" value="Unassembled WGS sequence"/>
</dbReference>
<comment type="caution">
    <text evidence="2">The sequence shown here is derived from an EMBL/GenBank/DDBJ whole genome shotgun (WGS) entry which is preliminary data.</text>
</comment>
<feature type="region of interest" description="Disordered" evidence="1">
    <location>
        <begin position="157"/>
        <end position="198"/>
    </location>
</feature>
<dbReference type="Gene3D" id="1.20.5.170">
    <property type="match status" value="1"/>
</dbReference>
<evidence type="ECO:0000313" key="2">
    <source>
        <dbReference type="EMBL" id="MCP2167461.1"/>
    </source>
</evidence>
<accession>A0AAE3GFW1</accession>
<evidence type="ECO:0000313" key="3">
    <source>
        <dbReference type="Proteomes" id="UP001206128"/>
    </source>
</evidence>
<name>A0AAE3GFW1_9PSEU</name>
<feature type="compositionally biased region" description="Basic and acidic residues" evidence="1">
    <location>
        <begin position="254"/>
        <end position="279"/>
    </location>
</feature>
<dbReference type="SUPFAM" id="SSF57997">
    <property type="entry name" value="Tropomyosin"/>
    <property type="match status" value="1"/>
</dbReference>
<feature type="compositionally biased region" description="Basic and acidic residues" evidence="1">
    <location>
        <begin position="183"/>
        <end position="198"/>
    </location>
</feature>
<feature type="region of interest" description="Disordered" evidence="1">
    <location>
        <begin position="254"/>
        <end position="291"/>
    </location>
</feature>
<evidence type="ECO:0000256" key="1">
    <source>
        <dbReference type="SAM" id="MobiDB-lite"/>
    </source>
</evidence>
<gene>
    <name evidence="2" type="ORF">LX83_004334</name>
</gene>
<dbReference type="EMBL" id="JAMTCK010000010">
    <property type="protein sequence ID" value="MCP2167461.1"/>
    <property type="molecule type" value="Genomic_DNA"/>
</dbReference>
<reference evidence="2" key="1">
    <citation type="submission" date="2022-06" db="EMBL/GenBank/DDBJ databases">
        <title>Genomic Encyclopedia of Archaeal and Bacterial Type Strains, Phase II (KMG-II): from individual species to whole genera.</title>
        <authorList>
            <person name="Goeker M."/>
        </authorList>
    </citation>
    <scope>NUCLEOTIDE SEQUENCE</scope>
    <source>
        <strain evidence="2">DSM 43935</strain>
    </source>
</reference>
<sequence>MDLQSVVDELYGVVPERFTALRNDRAAQARKAGDRRLADQIRGLRRPTLSAWASNLLVREQAEQVEPLLRLGESLRRAHRDLDGEQLRELSRQQHALVATLTRQARHLVAAAGKTMSEAAQRELEATLHAVLADADAAQQWASGRLTKPLTADAGFPASVPEAAGGVRVPAPRRPRGGGDTSARQRRDRALDHARREVRDAERELAAVREHAERAHRGAAEAARVVQDLERHIDALTEQINDTRARLRRANADERAAQDQLRHCDEQVQQAERRVETAAERLQGLTGEDAG</sequence>
<proteinExistence type="predicted"/>
<keyword evidence="3" id="KW-1185">Reference proteome</keyword>
<organism evidence="2 3">
    <name type="scientific">Goodfellowiella coeruleoviolacea</name>
    <dbReference type="NCBI Taxonomy" id="334858"/>
    <lineage>
        <taxon>Bacteria</taxon>
        <taxon>Bacillati</taxon>
        <taxon>Actinomycetota</taxon>
        <taxon>Actinomycetes</taxon>
        <taxon>Pseudonocardiales</taxon>
        <taxon>Pseudonocardiaceae</taxon>
        <taxon>Goodfellowiella</taxon>
    </lineage>
</organism>
<protein>
    <submittedName>
        <fullName evidence="2">Uncharacterized protein</fullName>
    </submittedName>
</protein>
<dbReference type="AlphaFoldDB" id="A0AAE3GFW1"/>
<dbReference type="RefSeq" id="WP_253774373.1">
    <property type="nucleotide sequence ID" value="NZ_JAMTCK010000010.1"/>
</dbReference>